<reference evidence="1" key="1">
    <citation type="submission" date="2021-03" db="EMBL/GenBank/DDBJ databases">
        <title>Genome sequencing and assembly of Tianweitania sediminis.</title>
        <authorList>
            <person name="Chhetri G."/>
        </authorList>
    </citation>
    <scope>NUCLEOTIDE SEQUENCE</scope>
    <source>
        <strain evidence="1">Z8</strain>
    </source>
</reference>
<organism evidence="1 2">
    <name type="scientific">Tianweitania sediminis</name>
    <dbReference type="NCBI Taxonomy" id="1502156"/>
    <lineage>
        <taxon>Bacteria</taxon>
        <taxon>Pseudomonadati</taxon>
        <taxon>Pseudomonadota</taxon>
        <taxon>Alphaproteobacteria</taxon>
        <taxon>Hyphomicrobiales</taxon>
        <taxon>Phyllobacteriaceae</taxon>
        <taxon>Tianweitania</taxon>
    </lineage>
</organism>
<dbReference type="InterPro" id="IPR050238">
    <property type="entry name" value="DNA_Rep/Repair_Clamp_Loader"/>
</dbReference>
<accession>A0A8J7R5J9</accession>
<dbReference type="InterPro" id="IPR004622">
    <property type="entry name" value="DNA_pol_HolB"/>
</dbReference>
<protein>
    <submittedName>
        <fullName evidence="1">DNA polymerase III subunit delta</fullName>
        <ecNumber evidence="1">2.7.7.7</ecNumber>
    </submittedName>
</protein>
<dbReference type="Pfam" id="PF13177">
    <property type="entry name" value="DNA_pol3_delta2"/>
    <property type="match status" value="1"/>
</dbReference>
<dbReference type="RefSeq" id="WP_209336254.1">
    <property type="nucleotide sequence ID" value="NZ_JAGIYY010000006.1"/>
</dbReference>
<dbReference type="AlphaFoldDB" id="A0A8J7R5J9"/>
<keyword evidence="1" id="KW-0548">Nucleotidyltransferase</keyword>
<dbReference type="NCBIfam" id="TIGR00678">
    <property type="entry name" value="holB"/>
    <property type="match status" value="1"/>
</dbReference>
<dbReference type="SUPFAM" id="SSF52540">
    <property type="entry name" value="P-loop containing nucleoside triphosphate hydrolases"/>
    <property type="match status" value="1"/>
</dbReference>
<dbReference type="GO" id="GO:0006261">
    <property type="term" value="P:DNA-templated DNA replication"/>
    <property type="evidence" value="ECO:0007669"/>
    <property type="project" value="TreeGrafter"/>
</dbReference>
<dbReference type="EMBL" id="JAGIYY010000006">
    <property type="protein sequence ID" value="MBP0440230.1"/>
    <property type="molecule type" value="Genomic_DNA"/>
</dbReference>
<name>A0A8J7R5J9_9HYPH</name>
<dbReference type="EC" id="2.7.7.7" evidence="1"/>
<dbReference type="Gene3D" id="3.40.50.300">
    <property type="entry name" value="P-loop containing nucleotide triphosphate hydrolases"/>
    <property type="match status" value="1"/>
</dbReference>
<dbReference type="NCBIfam" id="NF006586">
    <property type="entry name" value="PRK09112.1"/>
    <property type="match status" value="1"/>
</dbReference>
<comment type="caution">
    <text evidence="1">The sequence shown here is derived from an EMBL/GenBank/DDBJ whole genome shotgun (WGS) entry which is preliminary data.</text>
</comment>
<dbReference type="Proteomes" id="UP000666240">
    <property type="component" value="Unassembled WGS sequence"/>
</dbReference>
<evidence type="ECO:0000313" key="1">
    <source>
        <dbReference type="EMBL" id="MBP0440230.1"/>
    </source>
</evidence>
<evidence type="ECO:0000313" key="2">
    <source>
        <dbReference type="Proteomes" id="UP000666240"/>
    </source>
</evidence>
<dbReference type="PANTHER" id="PTHR11669">
    <property type="entry name" value="REPLICATION FACTOR C / DNA POLYMERASE III GAMMA-TAU SUBUNIT"/>
    <property type="match status" value="1"/>
</dbReference>
<dbReference type="GO" id="GO:0008408">
    <property type="term" value="F:3'-5' exonuclease activity"/>
    <property type="evidence" value="ECO:0007669"/>
    <property type="project" value="InterPro"/>
</dbReference>
<dbReference type="PANTHER" id="PTHR11669:SF8">
    <property type="entry name" value="DNA POLYMERASE III SUBUNIT DELTA"/>
    <property type="match status" value="1"/>
</dbReference>
<sequence>MYERLAPLQHDSLDDVPEPSETMTLVGHHEARALLDAAIGGNKLHHAILLTGQQGIGKATLAFHLAARLLGESSRAGDWCRAGGSPLFRQIASGAHPGVLHLTRPFDEKAKKFKTVITADEIRRVSRFLSLRTHDDGYRIVIIDPADDMNRSAANALLKSLEEPPAKVLFLLISHSPGRLLPTIRSRAQTIKLHSLSDTEVFEVLDAFGASGAQDQVARSEIARRAKGSPRAALMLTLHGGLEIAEATEKVVAGNPHDIAGIHRLADAVSGRDSGMQFAIFNTYVLDRLSERAAELAQQGMGEAAAKVADAWDSANRQIGELEAYNLDKKGHVLAMVRALRNHQAR</sequence>
<gene>
    <name evidence="1" type="ORF">J5Y06_16365</name>
</gene>
<dbReference type="GO" id="GO:0003887">
    <property type="term" value="F:DNA-directed DNA polymerase activity"/>
    <property type="evidence" value="ECO:0007669"/>
    <property type="project" value="UniProtKB-EC"/>
</dbReference>
<dbReference type="NCBIfam" id="NF005677">
    <property type="entry name" value="PRK07471.1"/>
    <property type="match status" value="1"/>
</dbReference>
<keyword evidence="1" id="KW-0808">Transferase</keyword>
<keyword evidence="2" id="KW-1185">Reference proteome</keyword>
<dbReference type="GO" id="GO:0009360">
    <property type="term" value="C:DNA polymerase III complex"/>
    <property type="evidence" value="ECO:0007669"/>
    <property type="project" value="TreeGrafter"/>
</dbReference>
<proteinExistence type="predicted"/>
<dbReference type="InterPro" id="IPR027417">
    <property type="entry name" value="P-loop_NTPase"/>
</dbReference>